<evidence type="ECO:0000256" key="4">
    <source>
        <dbReference type="SAM" id="MobiDB-lite"/>
    </source>
</evidence>
<feature type="repeat" description="WD" evidence="3">
    <location>
        <begin position="980"/>
        <end position="1014"/>
    </location>
</feature>
<dbReference type="Pfam" id="PF00400">
    <property type="entry name" value="WD40"/>
    <property type="match status" value="3"/>
</dbReference>
<dbReference type="PROSITE" id="PS50294">
    <property type="entry name" value="WD_REPEATS_REGION"/>
    <property type="match status" value="1"/>
</dbReference>
<dbReference type="PROSITE" id="PS00678">
    <property type="entry name" value="WD_REPEATS_1"/>
    <property type="match status" value="2"/>
</dbReference>
<dbReference type="GeneID" id="91472860"/>
<dbReference type="Proteomes" id="UP000649259">
    <property type="component" value="Unassembled WGS sequence"/>
</dbReference>
<evidence type="ECO:0000259" key="5">
    <source>
        <dbReference type="Pfam" id="PF20703"/>
    </source>
</evidence>
<organism evidence="6 7">
    <name type="scientific">Streptomyces asoensis</name>
    <dbReference type="NCBI Taxonomy" id="249586"/>
    <lineage>
        <taxon>Bacteria</taxon>
        <taxon>Bacillati</taxon>
        <taxon>Actinomycetota</taxon>
        <taxon>Actinomycetes</taxon>
        <taxon>Kitasatosporales</taxon>
        <taxon>Streptomycetaceae</taxon>
        <taxon>Streptomyces</taxon>
    </lineage>
</organism>
<dbReference type="InterPro" id="IPR027417">
    <property type="entry name" value="P-loop_NTPase"/>
</dbReference>
<dbReference type="InterPro" id="IPR009003">
    <property type="entry name" value="Peptidase_S1_PA"/>
</dbReference>
<dbReference type="Pfam" id="PF13365">
    <property type="entry name" value="Trypsin_2"/>
    <property type="match status" value="1"/>
</dbReference>
<dbReference type="PANTHER" id="PTHR19879">
    <property type="entry name" value="TRANSCRIPTION INITIATION FACTOR TFIID"/>
    <property type="match status" value="1"/>
</dbReference>
<dbReference type="Gene3D" id="2.130.10.10">
    <property type="entry name" value="YVTN repeat-like/Quinoprotein amine dehydrogenase"/>
    <property type="match status" value="4"/>
</dbReference>
<dbReference type="SUPFAM" id="SSF50494">
    <property type="entry name" value="Trypsin-like serine proteases"/>
    <property type="match status" value="1"/>
</dbReference>
<proteinExistence type="predicted"/>
<sequence>MTPHHDPTPPSDGTPAGAASLTRSVARVLTGDDRTAGTAFLADRDTIVTCAHVVEAAGGAPGGQVRLEFPHLPGAPRTAARVQEAGWRSPDTQDVAVLRLEEPPAGSGPLPLGSAEGCRGRRLRSFGFPARSPDGGRYGFCTTGDLLPGDDTALLQLTDANGLTSGFSGAPVVDESTGLVVGMVTAITPQDSYLRGLDIAYATPTRTLRAVWPQLTESRISPYRGLEPFTEEHAGYFHGRGAAVEEALAVLERQRRAVLLLGPSGAGKSSLVRAGLLPALAEGRLPGSDRWLPVTARPGQDLLGELEAAGLPGAATEGMARAVRRRLAAEHPAARLLLVIDQFEELLTGTAADATAPDEASADVLRQLVAVIESDSAVSLVLVLRDDCFARLATAAPELLKAVTPGLLNVRASLDVPELRAVVTEPARAAGGRLEEGLAERIVSDVLAADPGATARRTASATLLPALQLTLSRLWEDRRDGRLTHGAYQRLGGVAGSLTAWCDQAVRGLTPDLRLVAERILTALVRPAEETHAVPATRCQVPLDHLRALAAGPAADRAESGRDSDRDFDLVLGLLLERRIITTRVAPGAGRDPARVRAELVHDALIRDWGTLRDWVAADREFQSWLHRTAERRARFVDARRQNAGEAGVPDPGDLLDGTDLTAGLEWAAQRGLPDGIADFVAASAGRRRAVARRARRIRVLLVCVLALAVIASGLFLRQRGAAAEQARVSAALDLVKKAEELRVTDPRLALRMGLAAYRLDEEDPTVRASLLETLTTSGHTATLDGLGTVPTALAVSPDGLTLGVGGGDGSLRFWDISRPEQPTLIGKFAGEAGSDAVGALAWRPDGRFLASMNSRTLTLWEAGPRTDPEQLGSATAFDAPVTAAEWSADGHRLAVADPVSTSLLDIHAEPGEVVTLRRRARIRHGGDPSERSDRLALSADGGLLITADGADSVQLWDTRGPRPRKLGTALPLPRELYGVTSVALSPDGGTLAIGTPSAHVSVWNVQDPSRPKELQDTTASVDVGLFSPVTTVEFVAAGVLACAGDDGRVQLVRLDTLPFQRTDMPLVHGAAVRTMAADVSHHLLVTGGADGRVILWNTADRDRPRPLRPPLPGHATGSVSGELSAAGNLLASSANDGRTLLWDVERPAKPTSLTAVAAPGSALSPDADLLASAGGERPTDVVLRSTAGGRVRGPGGPLRGHRSVPRAFGWSPDGSLLATGDFDGEVILWDTTDPARVARRAELTQQAGLRLVTFAGSARTLLTVGTDGRARFWDVPAGSGGPTQISSTDIGQLGSDRSSFALSAHGDLLVVGNSTAVLSLWDVSDRRRPRLLSRIATDQDGPVGAVAVSPDASVLAAGIGIGTLLFWDLTDPARPRRMGPARYHRLPMPVAMTFLPDGRTLATQSITQVELWDLSPALSARSDLAHRACARLAGEGLSESAWKKYAHGTEYRESC</sequence>
<dbReference type="EMBL" id="BNEB01000005">
    <property type="protein sequence ID" value="GHI63378.1"/>
    <property type="molecule type" value="Genomic_DNA"/>
</dbReference>
<feature type="repeat" description="WD" evidence="3">
    <location>
        <begin position="784"/>
        <end position="825"/>
    </location>
</feature>
<evidence type="ECO:0000256" key="2">
    <source>
        <dbReference type="ARBA" id="ARBA00022737"/>
    </source>
</evidence>
<dbReference type="InterPro" id="IPR001680">
    <property type="entry name" value="WD40_rpt"/>
</dbReference>
<accession>A0ABQ3S5J4</accession>
<keyword evidence="7" id="KW-1185">Reference proteome</keyword>
<keyword evidence="1 3" id="KW-0853">WD repeat</keyword>
<dbReference type="Gene3D" id="3.40.50.300">
    <property type="entry name" value="P-loop containing nucleotide triphosphate hydrolases"/>
    <property type="match status" value="1"/>
</dbReference>
<evidence type="ECO:0000313" key="6">
    <source>
        <dbReference type="EMBL" id="GHI63378.1"/>
    </source>
</evidence>
<dbReference type="Gene3D" id="2.40.10.120">
    <property type="match status" value="1"/>
</dbReference>
<dbReference type="InterPro" id="IPR049052">
    <property type="entry name" value="nSTAND1"/>
</dbReference>
<dbReference type="SUPFAM" id="SSF50998">
    <property type="entry name" value="Quinoprotein alcohol dehydrogenase-like"/>
    <property type="match status" value="1"/>
</dbReference>
<dbReference type="SUPFAM" id="SSF52540">
    <property type="entry name" value="P-loop containing nucleoside triphosphate hydrolases"/>
    <property type="match status" value="1"/>
</dbReference>
<feature type="repeat" description="WD" evidence="3">
    <location>
        <begin position="1199"/>
        <end position="1240"/>
    </location>
</feature>
<dbReference type="InterPro" id="IPR019775">
    <property type="entry name" value="WD40_repeat_CS"/>
</dbReference>
<name>A0ABQ3S5J4_9ACTN</name>
<evidence type="ECO:0000313" key="7">
    <source>
        <dbReference type="Proteomes" id="UP000649259"/>
    </source>
</evidence>
<evidence type="ECO:0000256" key="1">
    <source>
        <dbReference type="ARBA" id="ARBA00022574"/>
    </source>
</evidence>
<feature type="repeat" description="WD" evidence="3">
    <location>
        <begin position="1069"/>
        <end position="1098"/>
    </location>
</feature>
<feature type="region of interest" description="Disordered" evidence="4">
    <location>
        <begin position="1187"/>
        <end position="1206"/>
    </location>
</feature>
<dbReference type="SUPFAM" id="SSF101908">
    <property type="entry name" value="Putative isomerase YbhE"/>
    <property type="match status" value="1"/>
</dbReference>
<feature type="repeat" description="WD" evidence="3">
    <location>
        <begin position="1112"/>
        <end position="1153"/>
    </location>
</feature>
<dbReference type="InterPro" id="IPR015943">
    <property type="entry name" value="WD40/YVTN_repeat-like_dom_sf"/>
</dbReference>
<dbReference type="Pfam" id="PF20703">
    <property type="entry name" value="nSTAND1"/>
    <property type="match status" value="1"/>
</dbReference>
<dbReference type="InterPro" id="IPR011047">
    <property type="entry name" value="Quinoprotein_ADH-like_sf"/>
</dbReference>
<gene>
    <name evidence="6" type="ORF">Saso_50280</name>
</gene>
<keyword evidence="2" id="KW-0677">Repeat</keyword>
<feature type="domain" description="Novel STAND NTPase 1" evidence="5">
    <location>
        <begin position="222"/>
        <end position="642"/>
    </location>
</feature>
<dbReference type="PROSITE" id="PS50082">
    <property type="entry name" value="WD_REPEATS_2"/>
    <property type="match status" value="5"/>
</dbReference>
<comment type="caution">
    <text evidence="6">The sequence shown here is derived from an EMBL/GenBank/DDBJ whole genome shotgun (WGS) entry which is preliminary data.</text>
</comment>
<dbReference type="SMART" id="SM00320">
    <property type="entry name" value="WD40"/>
    <property type="match status" value="13"/>
</dbReference>
<evidence type="ECO:0000256" key="3">
    <source>
        <dbReference type="PROSITE-ProRule" id="PRU00221"/>
    </source>
</evidence>
<dbReference type="PANTHER" id="PTHR19879:SF9">
    <property type="entry name" value="TRANSCRIPTION INITIATION FACTOR TFIID SUBUNIT 5"/>
    <property type="match status" value="1"/>
</dbReference>
<protein>
    <recommendedName>
        <fullName evidence="5">Novel STAND NTPase 1 domain-containing protein</fullName>
    </recommendedName>
</protein>
<reference evidence="7" key="1">
    <citation type="submission" date="2023-07" db="EMBL/GenBank/DDBJ databases">
        <title>Whole genome shotgun sequence of Streptomyces cacaoi subsp. asoensis NBRC 13813.</title>
        <authorList>
            <person name="Komaki H."/>
            <person name="Tamura T."/>
        </authorList>
    </citation>
    <scope>NUCLEOTIDE SEQUENCE [LARGE SCALE GENOMIC DNA]</scope>
    <source>
        <strain evidence="7">NBRC 13813</strain>
    </source>
</reference>
<dbReference type="RefSeq" id="WP_189921523.1">
    <property type="nucleotide sequence ID" value="NZ_BMSI01000005.1"/>
</dbReference>